<dbReference type="AlphaFoldDB" id="A0A379ALS5"/>
<dbReference type="GO" id="GO:0003924">
    <property type="term" value="F:GTPase activity"/>
    <property type="evidence" value="ECO:0007669"/>
    <property type="project" value="InterPro"/>
</dbReference>
<protein>
    <submittedName>
        <fullName evidence="2">GTP-binding protein obg</fullName>
    </submittedName>
</protein>
<dbReference type="PANTHER" id="PTHR11702:SF31">
    <property type="entry name" value="MITOCHONDRIAL RIBOSOME-ASSOCIATED GTPASE 2"/>
    <property type="match status" value="1"/>
</dbReference>
<dbReference type="Pfam" id="PF01018">
    <property type="entry name" value="GTP1_OBG"/>
    <property type="match status" value="1"/>
</dbReference>
<name>A0A379ALS5_ENTAG</name>
<accession>A0A379ALS5</accession>
<dbReference type="InterPro" id="IPR045086">
    <property type="entry name" value="OBG_GTPase"/>
</dbReference>
<organism evidence="2 3">
    <name type="scientific">Enterobacter agglomerans</name>
    <name type="common">Erwinia herbicola</name>
    <name type="synonym">Pantoea agglomerans</name>
    <dbReference type="NCBI Taxonomy" id="549"/>
    <lineage>
        <taxon>Bacteria</taxon>
        <taxon>Pseudomonadati</taxon>
        <taxon>Pseudomonadota</taxon>
        <taxon>Gammaproteobacteria</taxon>
        <taxon>Enterobacterales</taxon>
        <taxon>Erwiniaceae</taxon>
        <taxon>Pantoea</taxon>
        <taxon>Pantoea agglomerans group</taxon>
    </lineage>
</organism>
<dbReference type="EMBL" id="UGSO01000001">
    <property type="protein sequence ID" value="SUB18757.1"/>
    <property type="molecule type" value="Genomic_DNA"/>
</dbReference>
<dbReference type="InterPro" id="IPR006169">
    <property type="entry name" value="GTP1_OBG_dom"/>
</dbReference>
<gene>
    <name evidence="2" type="primary">obg_2</name>
    <name evidence="2" type="ORF">NCTC9381_04729</name>
</gene>
<feature type="domain" description="Obg" evidence="1">
    <location>
        <begin position="1"/>
        <end position="40"/>
    </location>
</feature>
<keyword evidence="3" id="KW-1185">Reference proteome</keyword>
<dbReference type="SUPFAM" id="SSF82051">
    <property type="entry name" value="Obg GTP-binding protein N-terminal domain"/>
    <property type="match status" value="1"/>
</dbReference>
<dbReference type="PANTHER" id="PTHR11702">
    <property type="entry name" value="DEVELOPMENTALLY REGULATED GTP-BINDING PROTEIN-RELATED"/>
    <property type="match status" value="1"/>
</dbReference>
<dbReference type="GO" id="GO:0042254">
    <property type="term" value="P:ribosome biogenesis"/>
    <property type="evidence" value="ECO:0007669"/>
    <property type="project" value="UniProtKB-UniRule"/>
</dbReference>
<evidence type="ECO:0000259" key="1">
    <source>
        <dbReference type="PROSITE" id="PS51883"/>
    </source>
</evidence>
<dbReference type="GO" id="GO:0005525">
    <property type="term" value="F:GTP binding"/>
    <property type="evidence" value="ECO:0007669"/>
    <property type="project" value="InterPro"/>
</dbReference>
<dbReference type="InterPro" id="IPR036726">
    <property type="entry name" value="GTP1_OBG_dom_sf"/>
</dbReference>
<dbReference type="Proteomes" id="UP000254640">
    <property type="component" value="Unassembled WGS sequence"/>
</dbReference>
<dbReference type="Gene3D" id="2.70.210.12">
    <property type="entry name" value="GTP1/OBG domain"/>
    <property type="match status" value="1"/>
</dbReference>
<sequence>MKFVDEATILVVAGDGGNGCVSFRREKYIPRGGPDGGDGG</sequence>
<reference evidence="2 3" key="1">
    <citation type="submission" date="2018-06" db="EMBL/GenBank/DDBJ databases">
        <authorList>
            <consortium name="Pathogen Informatics"/>
            <person name="Doyle S."/>
        </authorList>
    </citation>
    <scope>NUCLEOTIDE SEQUENCE [LARGE SCALE GENOMIC DNA]</scope>
    <source>
        <strain evidence="2 3">NCTC9381</strain>
    </source>
</reference>
<evidence type="ECO:0000313" key="2">
    <source>
        <dbReference type="EMBL" id="SUB18757.1"/>
    </source>
</evidence>
<evidence type="ECO:0000313" key="3">
    <source>
        <dbReference type="Proteomes" id="UP000254640"/>
    </source>
</evidence>
<proteinExistence type="predicted"/>
<dbReference type="PROSITE" id="PS51883">
    <property type="entry name" value="OBG"/>
    <property type="match status" value="1"/>
</dbReference>